<evidence type="ECO:0000256" key="3">
    <source>
        <dbReference type="ARBA" id="ARBA00022679"/>
    </source>
</evidence>
<dbReference type="GO" id="GO:0005507">
    <property type="term" value="F:copper ion binding"/>
    <property type="evidence" value="ECO:0007669"/>
    <property type="project" value="TreeGrafter"/>
</dbReference>
<proteinExistence type="inferred from homology"/>
<dbReference type="PANTHER" id="PTHR30616">
    <property type="entry name" value="UNCHARACTERIZED PROTEIN YFIH"/>
    <property type="match status" value="1"/>
</dbReference>
<dbReference type="Proteomes" id="UP000254326">
    <property type="component" value="Unassembled WGS sequence"/>
</dbReference>
<dbReference type="InterPro" id="IPR003730">
    <property type="entry name" value="Cu_polyphenol_OxRdtase"/>
</dbReference>
<comment type="catalytic activity">
    <reaction evidence="9">
        <text>S-methyl-5'-thioadenosine + phosphate = 5-(methylsulfanyl)-alpha-D-ribose 1-phosphate + adenine</text>
        <dbReference type="Rhea" id="RHEA:11852"/>
        <dbReference type="ChEBI" id="CHEBI:16708"/>
        <dbReference type="ChEBI" id="CHEBI:17509"/>
        <dbReference type="ChEBI" id="CHEBI:43474"/>
        <dbReference type="ChEBI" id="CHEBI:58533"/>
        <dbReference type="EC" id="2.4.2.28"/>
    </reaction>
    <physiologicalReaction direction="left-to-right" evidence="9">
        <dbReference type="Rhea" id="RHEA:11853"/>
    </physiologicalReaction>
</comment>
<dbReference type="InterPro" id="IPR011324">
    <property type="entry name" value="Cytotoxic_necrot_fac-like_cat"/>
</dbReference>
<dbReference type="GO" id="GO:0016787">
    <property type="term" value="F:hydrolase activity"/>
    <property type="evidence" value="ECO:0007669"/>
    <property type="project" value="UniProtKB-KW"/>
</dbReference>
<dbReference type="AlphaFoldDB" id="A0A370U736"/>
<name>A0A370U736_9GAMM</name>
<keyword evidence="3" id="KW-0808">Transferase</keyword>
<dbReference type="InterPro" id="IPR038371">
    <property type="entry name" value="Cu_polyphenol_OxRdtase_sf"/>
</dbReference>
<comment type="catalytic activity">
    <reaction evidence="1">
        <text>inosine + phosphate = alpha-D-ribose 1-phosphate + hypoxanthine</text>
        <dbReference type="Rhea" id="RHEA:27646"/>
        <dbReference type="ChEBI" id="CHEBI:17368"/>
        <dbReference type="ChEBI" id="CHEBI:17596"/>
        <dbReference type="ChEBI" id="CHEBI:43474"/>
        <dbReference type="ChEBI" id="CHEBI:57720"/>
        <dbReference type="EC" id="2.4.2.1"/>
    </reaction>
    <physiologicalReaction direction="left-to-right" evidence="1">
        <dbReference type="Rhea" id="RHEA:27647"/>
    </physiologicalReaction>
</comment>
<keyword evidence="6" id="KW-0862">Zinc</keyword>
<organism evidence="11 12">
    <name type="scientific">Marinomonas piezotolerans</name>
    <dbReference type="NCBI Taxonomy" id="2213058"/>
    <lineage>
        <taxon>Bacteria</taxon>
        <taxon>Pseudomonadati</taxon>
        <taxon>Pseudomonadota</taxon>
        <taxon>Gammaproteobacteria</taxon>
        <taxon>Oceanospirillales</taxon>
        <taxon>Oceanospirillaceae</taxon>
        <taxon>Marinomonas</taxon>
    </lineage>
</organism>
<dbReference type="SUPFAM" id="SSF64438">
    <property type="entry name" value="CNF1/YfiH-like putative cysteine hydrolases"/>
    <property type="match status" value="1"/>
</dbReference>
<evidence type="ECO:0000313" key="11">
    <source>
        <dbReference type="EMBL" id="RDL43590.1"/>
    </source>
</evidence>
<comment type="similarity">
    <text evidence="2 10">Belongs to the purine nucleoside phosphorylase YfiH/LACC1 family.</text>
</comment>
<keyword evidence="4" id="KW-0479">Metal-binding</keyword>
<dbReference type="CDD" id="cd16833">
    <property type="entry name" value="YfiH"/>
    <property type="match status" value="1"/>
</dbReference>
<evidence type="ECO:0000256" key="8">
    <source>
        <dbReference type="ARBA" id="ARBA00048968"/>
    </source>
</evidence>
<comment type="catalytic activity">
    <reaction evidence="7">
        <text>adenosine + H2O + H(+) = inosine + NH4(+)</text>
        <dbReference type="Rhea" id="RHEA:24408"/>
        <dbReference type="ChEBI" id="CHEBI:15377"/>
        <dbReference type="ChEBI" id="CHEBI:15378"/>
        <dbReference type="ChEBI" id="CHEBI:16335"/>
        <dbReference type="ChEBI" id="CHEBI:17596"/>
        <dbReference type="ChEBI" id="CHEBI:28938"/>
        <dbReference type="EC" id="3.5.4.4"/>
    </reaction>
    <physiologicalReaction direction="left-to-right" evidence="7">
        <dbReference type="Rhea" id="RHEA:24409"/>
    </physiologicalReaction>
</comment>
<evidence type="ECO:0000256" key="6">
    <source>
        <dbReference type="ARBA" id="ARBA00022833"/>
    </source>
</evidence>
<dbReference type="EMBL" id="QKRA01000006">
    <property type="protein sequence ID" value="RDL43590.1"/>
    <property type="molecule type" value="Genomic_DNA"/>
</dbReference>
<comment type="catalytic activity">
    <reaction evidence="8">
        <text>adenosine + phosphate = alpha-D-ribose 1-phosphate + adenine</text>
        <dbReference type="Rhea" id="RHEA:27642"/>
        <dbReference type="ChEBI" id="CHEBI:16335"/>
        <dbReference type="ChEBI" id="CHEBI:16708"/>
        <dbReference type="ChEBI" id="CHEBI:43474"/>
        <dbReference type="ChEBI" id="CHEBI:57720"/>
        <dbReference type="EC" id="2.4.2.1"/>
    </reaction>
    <physiologicalReaction direction="left-to-right" evidence="8">
        <dbReference type="Rhea" id="RHEA:27643"/>
    </physiologicalReaction>
</comment>
<evidence type="ECO:0000256" key="5">
    <source>
        <dbReference type="ARBA" id="ARBA00022801"/>
    </source>
</evidence>
<reference evidence="11 12" key="1">
    <citation type="submission" date="2018-06" db="EMBL/GenBank/DDBJ databases">
        <title>Marinomonas sp. YLB-05 draft genome sequence.</title>
        <authorList>
            <person name="Yu L."/>
            <person name="Tang X."/>
        </authorList>
    </citation>
    <scope>NUCLEOTIDE SEQUENCE [LARGE SCALE GENOMIC DNA]</scope>
    <source>
        <strain evidence="11 12">YLB-05</strain>
    </source>
</reference>
<dbReference type="PANTHER" id="PTHR30616:SF2">
    <property type="entry name" value="PURINE NUCLEOSIDE PHOSPHORYLASE LACC1"/>
    <property type="match status" value="1"/>
</dbReference>
<keyword evidence="5" id="KW-0378">Hydrolase</keyword>
<evidence type="ECO:0000256" key="1">
    <source>
        <dbReference type="ARBA" id="ARBA00000553"/>
    </source>
</evidence>
<dbReference type="RefSeq" id="WP_115468508.1">
    <property type="nucleotide sequence ID" value="NZ_QKRA01000006.1"/>
</dbReference>
<protein>
    <recommendedName>
        <fullName evidence="10">Purine nucleoside phosphorylase</fullName>
    </recommendedName>
</protein>
<dbReference type="Gene3D" id="3.60.140.10">
    <property type="entry name" value="CNF1/YfiH-like putative cysteine hydrolases"/>
    <property type="match status" value="1"/>
</dbReference>
<comment type="caution">
    <text evidence="11">The sequence shown here is derived from an EMBL/GenBank/DDBJ whole genome shotgun (WGS) entry which is preliminary data.</text>
</comment>
<evidence type="ECO:0000256" key="4">
    <source>
        <dbReference type="ARBA" id="ARBA00022723"/>
    </source>
</evidence>
<evidence type="ECO:0000256" key="7">
    <source>
        <dbReference type="ARBA" id="ARBA00047989"/>
    </source>
</evidence>
<evidence type="ECO:0000256" key="2">
    <source>
        <dbReference type="ARBA" id="ARBA00007353"/>
    </source>
</evidence>
<sequence>MDSVLSVDWVVPERVKAYVTTRKGGVSQAPFDGFNIGAHVGDAAEAVAYNREELKRLTQHPGSVYWLNQVHGCDVATLPKGGAITADAAYTNTPNTVCAILTADCLPVVFATRAGDEVAVAHAGWRGLCGGVLENTLACFKDPSSVVAYLGPAIGPSAFEVGGEVRAAFIEKDANAMSAFTPSTRSGKWLGDLYSLARLRLLQHGCQTILGGEFCTYNDPERFFSYRRDHDTGRMATLVWFDG</sequence>
<keyword evidence="12" id="KW-1185">Reference proteome</keyword>
<dbReference type="NCBIfam" id="TIGR00726">
    <property type="entry name" value="peptidoglycan editing factor PgeF"/>
    <property type="match status" value="1"/>
</dbReference>
<evidence type="ECO:0000256" key="10">
    <source>
        <dbReference type="RuleBase" id="RU361274"/>
    </source>
</evidence>
<dbReference type="GO" id="GO:0017061">
    <property type="term" value="F:S-methyl-5-thioadenosine phosphorylase activity"/>
    <property type="evidence" value="ECO:0007669"/>
    <property type="project" value="UniProtKB-EC"/>
</dbReference>
<evidence type="ECO:0000256" key="9">
    <source>
        <dbReference type="ARBA" id="ARBA00049893"/>
    </source>
</evidence>
<dbReference type="Pfam" id="PF02578">
    <property type="entry name" value="Cu-oxidase_4"/>
    <property type="match status" value="1"/>
</dbReference>
<gene>
    <name evidence="11" type="primary">pgeF</name>
    <name evidence="11" type="ORF">DN730_12630</name>
</gene>
<evidence type="ECO:0000313" key="12">
    <source>
        <dbReference type="Proteomes" id="UP000254326"/>
    </source>
</evidence>
<dbReference type="OrthoDB" id="4279at2"/>
<accession>A0A370U736</accession>